<name>A0A1L9QPF5_9CYAN</name>
<dbReference type="Proteomes" id="UP000183940">
    <property type="component" value="Unassembled WGS sequence"/>
</dbReference>
<dbReference type="Pfam" id="PF01145">
    <property type="entry name" value="Band_7"/>
    <property type="match status" value="1"/>
</dbReference>
<evidence type="ECO:0000256" key="5">
    <source>
        <dbReference type="SAM" id="Coils"/>
    </source>
</evidence>
<evidence type="ECO:0000259" key="8">
    <source>
        <dbReference type="SMART" id="SM00244"/>
    </source>
</evidence>
<dbReference type="EMBL" id="MLAW01000029">
    <property type="protein sequence ID" value="OJJ24561.1"/>
    <property type="molecule type" value="Genomic_DNA"/>
</dbReference>
<dbReference type="CDD" id="cd03399">
    <property type="entry name" value="SPFH_flotillin"/>
    <property type="match status" value="1"/>
</dbReference>
<protein>
    <submittedName>
        <fullName evidence="9">Flotillin</fullName>
    </submittedName>
</protein>
<keyword evidence="3" id="KW-1003">Cell membrane</keyword>
<dbReference type="Pfam" id="PF15975">
    <property type="entry name" value="Flot"/>
    <property type="match status" value="1"/>
</dbReference>
<accession>A0A1L9QPF5</accession>
<sequence>MKLTIIEQPSQPILAQAPLAQMGSAGMLLAGGSLGFVFFLILGIIAYTSVYKITPNNEAFVRTGGVFIKQKRVFLNGGCIVIPGFHEITRVPLREISIDVERTGNLAVRTQDYLRANMRVTFYVCVSADKQDVLTVAARLSKQGNISATDIKEALEKRADDAIRAAAKKKSLAEIDSDKLGFADEVLNLIQQDLKKVGLTLNNIAISEIEESDTYDENNFFDAQGVRLRTETIQKSIQQKREVELKTKVLIEQRELDAEKQSLRIAKEKEEAKLDQKLEVESMTAQREREIQESKDQELAKIERNKLLQNKSVEEEKIQQQLAVQQSQIDANIALEERNKQLNIAQALQKQESEVAEINRQQMVESSQLKAQIEIAAAERESKIAQQEAAIAIVEKERERLAADAERAQAEAAVITAQEIEQAERAQRLTAIEAEKEAQKQRISEQNVVEIDVFRRRRQAEIARQAAELEAESIRTLAQANRDRALAEAQGEQALIEARNALSDAKLSAQLISEIWPALAPHIPEIVKGLTPQPGILGDTRIYSFPGANGNNGNGMGDINKLLMSTSGLSLVNALMDEGKLGALLQQISQMVRNPNPPEASSQNSQPKTEVSNPAPASEKPSKAIAPPKRQPMKPPSAPDNPTAS</sequence>
<feature type="compositionally biased region" description="Pro residues" evidence="6">
    <location>
        <begin position="629"/>
        <end position="639"/>
    </location>
</feature>
<proteinExistence type="inferred from homology"/>
<evidence type="ECO:0000256" key="3">
    <source>
        <dbReference type="ARBA" id="ARBA00022475"/>
    </source>
</evidence>
<evidence type="ECO:0000256" key="6">
    <source>
        <dbReference type="SAM" id="MobiDB-lite"/>
    </source>
</evidence>
<comment type="similarity">
    <text evidence="2">Belongs to the band 7/mec-2 family. Flotillin subfamily.</text>
</comment>
<comment type="subcellular location">
    <subcellularLocation>
        <location evidence="1">Cell membrane</location>
    </subcellularLocation>
</comment>
<evidence type="ECO:0000313" key="10">
    <source>
        <dbReference type="Proteomes" id="UP000183940"/>
    </source>
</evidence>
<gene>
    <name evidence="9" type="ORF">BI308_16260</name>
</gene>
<dbReference type="PANTHER" id="PTHR13806">
    <property type="entry name" value="FLOTILLIN-RELATED"/>
    <property type="match status" value="1"/>
</dbReference>
<organism evidence="9 10">
    <name type="scientific">Roseofilum reptotaenium AO1-A</name>
    <dbReference type="NCBI Taxonomy" id="1925591"/>
    <lineage>
        <taxon>Bacteria</taxon>
        <taxon>Bacillati</taxon>
        <taxon>Cyanobacteriota</taxon>
        <taxon>Cyanophyceae</taxon>
        <taxon>Desertifilales</taxon>
        <taxon>Desertifilaceae</taxon>
        <taxon>Roseofilum</taxon>
    </lineage>
</organism>
<evidence type="ECO:0000256" key="1">
    <source>
        <dbReference type="ARBA" id="ARBA00004236"/>
    </source>
</evidence>
<evidence type="ECO:0000256" key="2">
    <source>
        <dbReference type="ARBA" id="ARBA00007161"/>
    </source>
</evidence>
<dbReference type="InterPro" id="IPR027705">
    <property type="entry name" value="Flotillin_fam"/>
</dbReference>
<dbReference type="InterPro" id="IPR001107">
    <property type="entry name" value="Band_7"/>
</dbReference>
<comment type="caution">
    <text evidence="9">The sequence shown here is derived from an EMBL/GenBank/DDBJ whole genome shotgun (WGS) entry which is preliminary data.</text>
</comment>
<dbReference type="SUPFAM" id="SSF117892">
    <property type="entry name" value="Band 7/SPFH domain"/>
    <property type="match status" value="1"/>
</dbReference>
<dbReference type="PANTHER" id="PTHR13806:SF31">
    <property type="entry name" value="FLOTILLIN-LIKE PROTEIN 1-RELATED"/>
    <property type="match status" value="1"/>
</dbReference>
<evidence type="ECO:0000256" key="4">
    <source>
        <dbReference type="ARBA" id="ARBA00023136"/>
    </source>
</evidence>
<reference evidence="9" key="1">
    <citation type="submission" date="2016-10" db="EMBL/GenBank/DDBJ databases">
        <title>CRISPR-Cas defence system in Roseofilum reptotaenium: evidence of a bacteriophage-cyanobacterium arms race in the coral black band disease.</title>
        <authorList>
            <person name="Buerger P."/>
            <person name="Wood-Charlson E.M."/>
            <person name="Weynberg K.D."/>
            <person name="Willis B."/>
            <person name="Van Oppen M.J."/>
        </authorList>
    </citation>
    <scope>NUCLEOTIDE SEQUENCE [LARGE SCALE GENOMIC DNA]</scope>
    <source>
        <strain evidence="9">AO1-A</strain>
    </source>
</reference>
<feature type="compositionally biased region" description="Polar residues" evidence="6">
    <location>
        <begin position="593"/>
        <end position="612"/>
    </location>
</feature>
<dbReference type="InterPro" id="IPR031905">
    <property type="entry name" value="Flotillin_C"/>
</dbReference>
<keyword evidence="4 7" id="KW-0472">Membrane</keyword>
<keyword evidence="7" id="KW-1133">Transmembrane helix</keyword>
<evidence type="ECO:0000313" key="9">
    <source>
        <dbReference type="EMBL" id="OJJ24561.1"/>
    </source>
</evidence>
<dbReference type="Gene3D" id="3.30.479.30">
    <property type="entry name" value="Band 7 domain"/>
    <property type="match status" value="1"/>
</dbReference>
<keyword evidence="5" id="KW-0175">Coiled coil</keyword>
<dbReference type="GO" id="GO:0005886">
    <property type="term" value="C:plasma membrane"/>
    <property type="evidence" value="ECO:0007669"/>
    <property type="project" value="UniProtKB-SubCell"/>
</dbReference>
<keyword evidence="7" id="KW-0812">Transmembrane</keyword>
<dbReference type="AlphaFoldDB" id="A0A1L9QPF5"/>
<feature type="coiled-coil region" evidence="5">
    <location>
        <begin position="368"/>
        <end position="418"/>
    </location>
</feature>
<feature type="domain" description="Band 7" evidence="8">
    <location>
        <begin position="48"/>
        <end position="228"/>
    </location>
</feature>
<feature type="region of interest" description="Disordered" evidence="6">
    <location>
        <begin position="593"/>
        <end position="645"/>
    </location>
</feature>
<dbReference type="InterPro" id="IPR036013">
    <property type="entry name" value="Band_7/SPFH_dom_sf"/>
</dbReference>
<keyword evidence="10" id="KW-1185">Reference proteome</keyword>
<dbReference type="STRING" id="1925591.BI308_16260"/>
<feature type="transmembrane region" description="Helical" evidence="7">
    <location>
        <begin position="27"/>
        <end position="47"/>
    </location>
</feature>
<evidence type="ECO:0000256" key="7">
    <source>
        <dbReference type="SAM" id="Phobius"/>
    </source>
</evidence>
<dbReference type="SMART" id="SM00244">
    <property type="entry name" value="PHB"/>
    <property type="match status" value="1"/>
</dbReference>